<feature type="region of interest" description="Disordered" evidence="9">
    <location>
        <begin position="154"/>
        <end position="193"/>
    </location>
</feature>
<dbReference type="InterPro" id="IPR045028">
    <property type="entry name" value="DinG/Rad3-like"/>
</dbReference>
<dbReference type="EMBL" id="CAICTM010000025">
    <property type="protein sequence ID" value="CAB9497764.1"/>
    <property type="molecule type" value="Genomic_DNA"/>
</dbReference>
<feature type="region of interest" description="Disordered" evidence="9">
    <location>
        <begin position="270"/>
        <end position="305"/>
    </location>
</feature>
<evidence type="ECO:0000256" key="5">
    <source>
        <dbReference type="ARBA" id="ARBA00022840"/>
    </source>
</evidence>
<proteinExistence type="predicted"/>
<dbReference type="InterPro" id="IPR014013">
    <property type="entry name" value="Helic_SF1/SF2_ATP-bd_DinG/Rad3"/>
</dbReference>
<dbReference type="OrthoDB" id="204836at2759"/>
<dbReference type="InterPro" id="IPR041489">
    <property type="entry name" value="PDZ_6"/>
</dbReference>
<evidence type="ECO:0000256" key="8">
    <source>
        <dbReference type="ARBA" id="ARBA00023235"/>
    </source>
</evidence>
<dbReference type="GO" id="GO:0051536">
    <property type="term" value="F:iron-sulfur cluster binding"/>
    <property type="evidence" value="ECO:0007669"/>
    <property type="project" value="UniProtKB-KW"/>
</dbReference>
<evidence type="ECO:0000259" key="11">
    <source>
        <dbReference type="PROSITE" id="PS51193"/>
    </source>
</evidence>
<feature type="region of interest" description="Disordered" evidence="9">
    <location>
        <begin position="514"/>
        <end position="548"/>
    </location>
</feature>
<feature type="domain" description="Helicase ATP-binding" evidence="11">
    <location>
        <begin position="333"/>
        <end position="922"/>
    </location>
</feature>
<keyword evidence="2" id="KW-0547">Nucleotide-binding</keyword>
<dbReference type="GO" id="GO:0016818">
    <property type="term" value="F:hydrolase activity, acting on acid anhydrides, in phosphorus-containing anhydrides"/>
    <property type="evidence" value="ECO:0007669"/>
    <property type="project" value="InterPro"/>
</dbReference>
<feature type="region of interest" description="Disordered" evidence="9">
    <location>
        <begin position="699"/>
        <end position="719"/>
    </location>
</feature>
<evidence type="ECO:0000256" key="4">
    <source>
        <dbReference type="ARBA" id="ARBA00022806"/>
    </source>
</evidence>
<name>A0A9N8DDN3_9STRA</name>
<evidence type="ECO:0000256" key="3">
    <source>
        <dbReference type="ARBA" id="ARBA00022801"/>
    </source>
</evidence>
<dbReference type="GO" id="GO:1990918">
    <property type="term" value="P:double-strand break repair involved in meiotic recombination"/>
    <property type="evidence" value="ECO:0007669"/>
    <property type="project" value="TreeGrafter"/>
</dbReference>
<feature type="compositionally biased region" description="Polar residues" evidence="9">
    <location>
        <begin position="1566"/>
        <end position="1578"/>
    </location>
</feature>
<dbReference type="Pfam" id="PF17820">
    <property type="entry name" value="PDZ_6"/>
    <property type="match status" value="1"/>
</dbReference>
<dbReference type="PROSITE" id="PS51193">
    <property type="entry name" value="HELICASE_ATP_BIND_2"/>
    <property type="match status" value="1"/>
</dbReference>
<keyword evidence="5" id="KW-0067">ATP-binding</keyword>
<feature type="compositionally biased region" description="Polar residues" evidence="9">
    <location>
        <begin position="1612"/>
        <end position="1623"/>
    </location>
</feature>
<dbReference type="Gene3D" id="3.40.50.300">
    <property type="entry name" value="P-loop containing nucleotide triphosphate hydrolases"/>
    <property type="match status" value="3"/>
</dbReference>
<feature type="compositionally biased region" description="Polar residues" evidence="9">
    <location>
        <begin position="1033"/>
        <end position="1045"/>
    </location>
</feature>
<dbReference type="GO" id="GO:0005524">
    <property type="term" value="F:ATP binding"/>
    <property type="evidence" value="ECO:0007669"/>
    <property type="project" value="UniProtKB-KW"/>
</dbReference>
<dbReference type="InterPro" id="IPR006555">
    <property type="entry name" value="ATP-dep_Helicase_C"/>
</dbReference>
<evidence type="ECO:0000256" key="9">
    <source>
        <dbReference type="SAM" id="MobiDB-lite"/>
    </source>
</evidence>
<dbReference type="GO" id="GO:0003677">
    <property type="term" value="F:DNA binding"/>
    <property type="evidence" value="ECO:0007669"/>
    <property type="project" value="InterPro"/>
</dbReference>
<dbReference type="InterPro" id="IPR010614">
    <property type="entry name" value="RAD3-like_helicase_DEAD"/>
</dbReference>
<feature type="compositionally biased region" description="Low complexity" evidence="9">
    <location>
        <begin position="271"/>
        <end position="290"/>
    </location>
</feature>
<feature type="region of interest" description="Disordered" evidence="9">
    <location>
        <begin position="806"/>
        <end position="828"/>
    </location>
</feature>
<dbReference type="Pfam" id="PF13307">
    <property type="entry name" value="Helicase_C_2"/>
    <property type="match status" value="1"/>
</dbReference>
<dbReference type="PANTHER" id="PTHR11472">
    <property type="entry name" value="DNA REPAIR DEAD HELICASE RAD3/XP-D SUBFAMILY MEMBER"/>
    <property type="match status" value="1"/>
</dbReference>
<evidence type="ECO:0000313" key="12">
    <source>
        <dbReference type="EMBL" id="CAB9497764.1"/>
    </source>
</evidence>
<dbReference type="CDD" id="cd19756">
    <property type="entry name" value="Bbox2"/>
    <property type="match status" value="1"/>
</dbReference>
<feature type="compositionally biased region" description="Acidic residues" evidence="9">
    <location>
        <begin position="807"/>
        <end position="825"/>
    </location>
</feature>
<dbReference type="SUPFAM" id="SSF52540">
    <property type="entry name" value="P-loop containing nucleoside triphosphate hydrolases"/>
    <property type="match status" value="1"/>
</dbReference>
<dbReference type="InterPro" id="IPR006554">
    <property type="entry name" value="Helicase-like_DEXD_c2"/>
</dbReference>
<reference evidence="12" key="1">
    <citation type="submission" date="2020-06" db="EMBL/GenBank/DDBJ databases">
        <authorList>
            <consortium name="Plant Systems Biology data submission"/>
        </authorList>
    </citation>
    <scope>NUCLEOTIDE SEQUENCE</scope>
    <source>
        <strain evidence="12">D6</strain>
    </source>
</reference>
<dbReference type="SMART" id="SM00491">
    <property type="entry name" value="HELICc2"/>
    <property type="match status" value="1"/>
</dbReference>
<dbReference type="SMART" id="SM00228">
    <property type="entry name" value="PDZ"/>
    <property type="match status" value="2"/>
</dbReference>
<evidence type="ECO:0000256" key="1">
    <source>
        <dbReference type="ARBA" id="ARBA00022723"/>
    </source>
</evidence>
<keyword evidence="6" id="KW-0408">Iron</keyword>
<feature type="region of interest" description="Disordered" evidence="9">
    <location>
        <begin position="1"/>
        <end position="85"/>
    </location>
</feature>
<feature type="region of interest" description="Disordered" evidence="9">
    <location>
        <begin position="1611"/>
        <end position="1639"/>
    </location>
</feature>
<dbReference type="InterPro" id="IPR027417">
    <property type="entry name" value="P-loop_NTPase"/>
</dbReference>
<evidence type="ECO:0000313" key="13">
    <source>
        <dbReference type="Proteomes" id="UP001153069"/>
    </source>
</evidence>
<feature type="compositionally biased region" description="Polar residues" evidence="9">
    <location>
        <begin position="699"/>
        <end position="711"/>
    </location>
</feature>
<dbReference type="Proteomes" id="UP001153069">
    <property type="component" value="Unassembled WGS sequence"/>
</dbReference>
<feature type="domain" description="PDZ" evidence="10">
    <location>
        <begin position="621"/>
        <end position="684"/>
    </location>
</feature>
<dbReference type="GO" id="GO:0005634">
    <property type="term" value="C:nucleus"/>
    <property type="evidence" value="ECO:0007669"/>
    <property type="project" value="TreeGrafter"/>
</dbReference>
<feature type="compositionally biased region" description="Basic and acidic residues" evidence="9">
    <location>
        <begin position="291"/>
        <end position="305"/>
    </location>
</feature>
<keyword evidence="4 12" id="KW-0347">Helicase</keyword>
<dbReference type="PROSITE" id="PS50106">
    <property type="entry name" value="PDZ"/>
    <property type="match status" value="2"/>
</dbReference>
<gene>
    <name evidence="12" type="ORF">SEMRO_25_G017070.1</name>
</gene>
<sequence length="1639" mass="180504">MADEEKTPNAARKRPLVGKENNEEVLPMAAASLGNNAKEENITPPPMQRRQGNPYKKKPRQLDTTPGDVEVISPPPPRVALKRPVSSNDDEVCVMQSTLTNALVEYPHGRPDCGLHSFSEDKSKFCDKCYCLVCNKLASQCTDWGEHCSHENEKQKNKRTAAPANHPVIDIEDSSSSSPETPANNLRSIGNNKNIVNPHARRRHQANGSAFASFLDAQANRKGFEDHYTNDFNTAYENPGEKGRTAKSMKITEILAQKLAETMQLADKIPSSAEATTNSSTTAANKMNNENNKKSANEELTTHNLQKKDRFDRCKMEGDIAQLGLHKSFFVEGVRIGWPYPSILTPQRLMAIHLVKALKNSRHVVLESPTGTGKSAAILCAVLAWQRHYAKSNWGKTVLSNGNISALAAGKMHLEPGAETFPRIIYCSRTHSQVAQMVASLKKTPYRPRMTVLGSRDRLCIHRNIRNKGGATQGDNGGDQNRAKARVNVNTACQMRVANAEKIRKQLWNSYDFRYDDNRPPSHLPGDGDGNQGDGASDGEDDATGDQMQSSEWILKKSKKKLTCPHYRQLSSYRTAHMTRNRFAASQDEIQCCKSGGEKTKLGVHEIEDLCSFGVNPYIIEVALYRNTGSREDFGIIIGNDCRIRSIGKDTPAEYCGQLNRGDKIVLVNGKQAKSMQHIQHELASTTADVVNLKVARSGSSGTRTIQTRPMNHSAKNESHRQVQVALYRSPGETSFGMTLEIFGTGCKISGFKAGPALRSRNVKVGDVITGVNGKYLTGFHDVTQEILNTAVDPLRLNLRRQTDVPIDVDEASDSDESDPAESEDLYSPHSPCPYYLSRALSKHAELLFAPYNYILDPGIRKALEIDLEGAVVVLDEAHNVEGTLTESGSGKFGEIELTQLFAKLSFYSSAAKSRSSKLDDVTSSLGGKIDLAESAHELLLFVEKLILYMREQRQRFEQSPGNVGARKAIEDYQRFHTPDNTDFEVSYHGPNGHGVHRKAVGCKPFFDLDSMQIKPADIEKLLGYSQELEKQLTGSDKAQANESNGGDVAGAGEKSPKNNTFDLLNELLSKFQLASQSPQHFYISCVIQANGNFDHAAGELGNEDRNNAGTRNRRFQKKPANLPFMYPRNVNNPGAALYVCNHDKCKKGKGGTEASAMPSWGGPGVRHGEWCDGTQSPPWEAHLVLKLLFPGLLMKELSSQCRTLVLASGSLSPLKSVCAELDLHDKRIGTKKPGRLQTTPKPLEANHVVNLEKQLLAVALGSFPNGAPLTVTYKHYKNPEFFPRLGDSIATVIETIPRGGVLVFFPSYSVLNKCVKCWSPESNQRRYGGFDNSEYTCPEVWERFEQSKTKVIVEPSGSNQEQFEAARDEYAETIRSQGSCVLLAVFRGKMSEGISFNDDNARGVICVGIPFPSSKERAIVAKRAFNDEQRKLNNNTDLLPGHDWYAQEAFRAIAQALGRCIRHEGDYGTVVLMDSRHCHDGSPGFVHSKLPKWMRYGVRTVAPGNRGHGNKPILGGYQGLRQEMKKFFAEAPAFADSVVTKRRADFAAAKDREKHQGGGGRTFDSKSGSWTPNTATFKSEAKPKAVSSGIGPAIDVAMRITQDSPLPPVLFSNQHAASTPDTPSHPMGMKGVVPDRDA</sequence>
<keyword evidence="3" id="KW-0378">Hydrolase</keyword>
<protein>
    <submittedName>
        <fullName evidence="12">Regulator of telomere elongation helicase 1</fullName>
    </submittedName>
</protein>
<dbReference type="InterPro" id="IPR036034">
    <property type="entry name" value="PDZ_sf"/>
</dbReference>
<feature type="compositionally biased region" description="Polar residues" evidence="9">
    <location>
        <begin position="179"/>
        <end position="193"/>
    </location>
</feature>
<keyword evidence="1" id="KW-0479">Metal-binding</keyword>
<keyword evidence="7" id="KW-0411">Iron-sulfur</keyword>
<dbReference type="Pfam" id="PF06733">
    <property type="entry name" value="DEAD_2"/>
    <property type="match status" value="2"/>
</dbReference>
<dbReference type="GO" id="GO:0046872">
    <property type="term" value="F:metal ion binding"/>
    <property type="evidence" value="ECO:0007669"/>
    <property type="project" value="UniProtKB-KW"/>
</dbReference>
<comment type="caution">
    <text evidence="12">The sequence shown here is derived from an EMBL/GenBank/DDBJ whole genome shotgun (WGS) entry which is preliminary data.</text>
</comment>
<dbReference type="SMART" id="SM00488">
    <property type="entry name" value="DEXDc2"/>
    <property type="match status" value="1"/>
</dbReference>
<organism evidence="12 13">
    <name type="scientific">Seminavis robusta</name>
    <dbReference type="NCBI Taxonomy" id="568900"/>
    <lineage>
        <taxon>Eukaryota</taxon>
        <taxon>Sar</taxon>
        <taxon>Stramenopiles</taxon>
        <taxon>Ochrophyta</taxon>
        <taxon>Bacillariophyta</taxon>
        <taxon>Bacillariophyceae</taxon>
        <taxon>Bacillariophycidae</taxon>
        <taxon>Naviculales</taxon>
        <taxon>Naviculaceae</taxon>
        <taxon>Seminavis</taxon>
    </lineage>
</organism>
<dbReference type="PANTHER" id="PTHR11472:SF47">
    <property type="entry name" value="FANCONI ANEMIA GROUP J PROTEIN"/>
    <property type="match status" value="1"/>
</dbReference>
<accession>A0A9N8DDN3</accession>
<dbReference type="SUPFAM" id="SSF50156">
    <property type="entry name" value="PDZ domain-like"/>
    <property type="match status" value="2"/>
</dbReference>
<feature type="region of interest" description="Disordered" evidence="9">
    <location>
        <begin position="1033"/>
        <end position="1057"/>
    </location>
</feature>
<dbReference type="GO" id="GO:0003678">
    <property type="term" value="F:DNA helicase activity"/>
    <property type="evidence" value="ECO:0007669"/>
    <property type="project" value="InterPro"/>
</dbReference>
<keyword evidence="13" id="KW-1185">Reference proteome</keyword>
<dbReference type="InterPro" id="IPR001478">
    <property type="entry name" value="PDZ"/>
</dbReference>
<feature type="domain" description="PDZ" evidence="10">
    <location>
        <begin position="724"/>
        <end position="803"/>
    </location>
</feature>
<feature type="region of interest" description="Disordered" evidence="9">
    <location>
        <begin position="1550"/>
        <end position="1587"/>
    </location>
</feature>
<keyword evidence="8" id="KW-0413">Isomerase</keyword>
<evidence type="ECO:0000256" key="7">
    <source>
        <dbReference type="ARBA" id="ARBA00023014"/>
    </source>
</evidence>
<evidence type="ECO:0000256" key="6">
    <source>
        <dbReference type="ARBA" id="ARBA00023004"/>
    </source>
</evidence>
<evidence type="ECO:0000259" key="10">
    <source>
        <dbReference type="PROSITE" id="PS50106"/>
    </source>
</evidence>
<evidence type="ECO:0000256" key="2">
    <source>
        <dbReference type="ARBA" id="ARBA00022741"/>
    </source>
</evidence>
<dbReference type="GO" id="GO:0006289">
    <property type="term" value="P:nucleotide-excision repair"/>
    <property type="evidence" value="ECO:0007669"/>
    <property type="project" value="TreeGrafter"/>
</dbReference>
<dbReference type="Gene3D" id="2.30.42.10">
    <property type="match status" value="2"/>
</dbReference>